<organism evidence="4 5">
    <name type="scientific">Micromonospora robiginosa</name>
    <dbReference type="NCBI Taxonomy" id="2749844"/>
    <lineage>
        <taxon>Bacteria</taxon>
        <taxon>Bacillati</taxon>
        <taxon>Actinomycetota</taxon>
        <taxon>Actinomycetes</taxon>
        <taxon>Micromonosporales</taxon>
        <taxon>Micromonosporaceae</taxon>
        <taxon>Micromonospora</taxon>
    </lineage>
</organism>
<dbReference type="Pfam" id="PF03713">
    <property type="entry name" value="DUF305"/>
    <property type="match status" value="1"/>
</dbReference>
<sequence>MTGRPARAWLRVTALAALLAIGGPALAGCDDDRRPAGDEPGPTAAPAAPAVPSPTGAVSAPPVLVPGRPGEPAATRAGGQVRDAAKPRYNGLDVWYVRMMIPHHEQALEMATLAPDRAADPRVRAVADRIRAAQGPEVGVLRAWLGTRDLPAEVAGHDHATMRGMQSAEAMRQLSDARGAAFDQLFVRMMTAHHEGAVVMSSDLLKVGVDQTLQEFATGVAVEQSAEITRMRALVTP</sequence>
<dbReference type="Gene3D" id="1.20.1260.10">
    <property type="match status" value="1"/>
</dbReference>
<reference evidence="4 5" key="2">
    <citation type="journal article" date="2021" name="Mar. Drugs">
        <title>A New Micromonospora Strain with Antibiotic Activity Isolated from the Microbiome of a Mid-Atlantic Deep-Sea Sponge.</title>
        <authorList>
            <person name="Back C.R."/>
            <person name="Stennett H.L."/>
            <person name="Williams S.E."/>
            <person name="Wang L."/>
            <person name="Ojeda Gomez J."/>
            <person name="Abdulle O.M."/>
            <person name="Duffy T."/>
            <person name="Neal C."/>
            <person name="Mantell J."/>
            <person name="Jepson M.A."/>
            <person name="Hendry K.R."/>
            <person name="Powell D."/>
            <person name="Stach J.E.M."/>
            <person name="Essex-Lopresti A.E."/>
            <person name="Willis C.L."/>
            <person name="Curnow P."/>
            <person name="Race P.R."/>
        </authorList>
    </citation>
    <scope>NUCLEOTIDE SEQUENCE [LARGE SCALE GENOMIC DNA]</scope>
    <source>
        <strain evidence="4 5">28ISP2-46</strain>
    </source>
</reference>
<dbReference type="Proteomes" id="UP000510844">
    <property type="component" value="Chromosome"/>
</dbReference>
<keyword evidence="2" id="KW-0732">Signal</keyword>
<proteinExistence type="predicted"/>
<reference evidence="5" key="1">
    <citation type="submission" date="2020-07" db="EMBL/GenBank/DDBJ databases">
        <title>A new Micromonospora strain with potent antibiotic activity isolated from the microbiome of a mid-Atlantic deep-sea sponge.</title>
        <authorList>
            <person name="Back C.R."/>
            <person name="Stennett H.L."/>
            <person name="Williams S.E."/>
            <person name="Wang L."/>
            <person name="Ojeda Gomez J."/>
            <person name="Abdulle O.M."/>
            <person name="Duffy T."/>
            <person name="Hendry K.R."/>
            <person name="Powell D."/>
            <person name="Stach J.E."/>
            <person name="Essex-Lopresti A.E."/>
            <person name="Willis C.L."/>
            <person name="Curnow P."/>
            <person name="Race P.R."/>
        </authorList>
    </citation>
    <scope>NUCLEOTIDE SEQUENCE [LARGE SCALE GENOMIC DNA]</scope>
    <source>
        <strain evidence="5">28ISP2-46</strain>
    </source>
</reference>
<dbReference type="PANTHER" id="PTHR36933:SF1">
    <property type="entry name" value="SLL0788 PROTEIN"/>
    <property type="match status" value="1"/>
</dbReference>
<feature type="signal peptide" evidence="2">
    <location>
        <begin position="1"/>
        <end position="27"/>
    </location>
</feature>
<feature type="region of interest" description="Disordered" evidence="1">
    <location>
        <begin position="30"/>
        <end position="82"/>
    </location>
</feature>
<gene>
    <name evidence="4" type="ORF">H1D33_22720</name>
</gene>
<accession>A0A7L6B2H4</accession>
<feature type="compositionally biased region" description="Low complexity" evidence="1">
    <location>
        <begin position="40"/>
        <end position="62"/>
    </location>
</feature>
<dbReference type="PROSITE" id="PS51257">
    <property type="entry name" value="PROKAR_LIPOPROTEIN"/>
    <property type="match status" value="1"/>
</dbReference>
<dbReference type="InterPro" id="IPR005183">
    <property type="entry name" value="DUF305_CopM-like"/>
</dbReference>
<dbReference type="AlphaFoldDB" id="A0A7L6B2H4"/>
<dbReference type="PANTHER" id="PTHR36933">
    <property type="entry name" value="SLL0788 PROTEIN"/>
    <property type="match status" value="1"/>
</dbReference>
<dbReference type="KEGG" id="mfeu:H1D33_22720"/>
<dbReference type="InterPro" id="IPR012347">
    <property type="entry name" value="Ferritin-like"/>
</dbReference>
<dbReference type="RefSeq" id="WP_181568646.1">
    <property type="nucleotide sequence ID" value="NZ_CP059322.2"/>
</dbReference>
<feature type="domain" description="DUF305" evidence="3">
    <location>
        <begin position="93"/>
        <end position="234"/>
    </location>
</feature>
<evidence type="ECO:0000259" key="3">
    <source>
        <dbReference type="Pfam" id="PF03713"/>
    </source>
</evidence>
<feature type="chain" id="PRO_5029692940" evidence="2">
    <location>
        <begin position="28"/>
        <end position="237"/>
    </location>
</feature>
<name>A0A7L6B2H4_9ACTN</name>
<evidence type="ECO:0000256" key="2">
    <source>
        <dbReference type="SAM" id="SignalP"/>
    </source>
</evidence>
<dbReference type="EMBL" id="CP059322">
    <property type="protein sequence ID" value="QLQ36127.1"/>
    <property type="molecule type" value="Genomic_DNA"/>
</dbReference>
<keyword evidence="5" id="KW-1185">Reference proteome</keyword>
<protein>
    <submittedName>
        <fullName evidence="4">DUF305 domain-containing protein</fullName>
    </submittedName>
</protein>
<evidence type="ECO:0000313" key="5">
    <source>
        <dbReference type="Proteomes" id="UP000510844"/>
    </source>
</evidence>
<evidence type="ECO:0000313" key="4">
    <source>
        <dbReference type="EMBL" id="QLQ36127.1"/>
    </source>
</evidence>
<evidence type="ECO:0000256" key="1">
    <source>
        <dbReference type="SAM" id="MobiDB-lite"/>
    </source>
</evidence>